<feature type="transmembrane region" description="Helical" evidence="1">
    <location>
        <begin position="15"/>
        <end position="38"/>
    </location>
</feature>
<keyword evidence="4" id="KW-1185">Reference proteome</keyword>
<feature type="transmembrane region" description="Helical" evidence="1">
    <location>
        <begin position="280"/>
        <end position="301"/>
    </location>
</feature>
<dbReference type="InterPro" id="IPR010559">
    <property type="entry name" value="Sig_transdc_His_kin_internal"/>
</dbReference>
<dbReference type="InterPro" id="IPR050640">
    <property type="entry name" value="Bact_2-comp_sensor_kinase"/>
</dbReference>
<gene>
    <name evidence="3" type="ORF">JJN12_09970</name>
</gene>
<protein>
    <submittedName>
        <fullName evidence="3">Sensor histidine kinase</fullName>
    </submittedName>
</protein>
<dbReference type="GO" id="GO:0016301">
    <property type="term" value="F:kinase activity"/>
    <property type="evidence" value="ECO:0007669"/>
    <property type="project" value="UniProtKB-KW"/>
</dbReference>
<dbReference type="Gene3D" id="3.30.565.10">
    <property type="entry name" value="Histidine kinase-like ATPase, C-terminal domain"/>
    <property type="match status" value="1"/>
</dbReference>
<dbReference type="SUPFAM" id="SSF55874">
    <property type="entry name" value="ATPase domain of HSP90 chaperone/DNA topoisomerase II/histidine kinase"/>
    <property type="match status" value="1"/>
</dbReference>
<name>A0ABS1J211_9FIRM</name>
<keyword evidence="1" id="KW-0472">Membrane</keyword>
<reference evidence="3 4" key="1">
    <citation type="submission" date="2021-01" db="EMBL/GenBank/DDBJ databases">
        <title>Isolation and description of Catonella massiliensis sp. nov., a novel Catonella species, isolated from a stable periodontitis subject.</title>
        <authorList>
            <person name="Antezack A."/>
            <person name="Boxberger M."/>
            <person name="La Scola B."/>
            <person name="Monnet-Corti V."/>
        </authorList>
    </citation>
    <scope>NUCLEOTIDE SEQUENCE [LARGE SCALE GENOMIC DNA]</scope>
    <source>
        <strain evidence="3 4">Marseille-Q4567</strain>
    </source>
</reference>
<dbReference type="PANTHER" id="PTHR34220">
    <property type="entry name" value="SENSOR HISTIDINE KINASE YPDA"/>
    <property type="match status" value="1"/>
</dbReference>
<keyword evidence="3" id="KW-0808">Transferase</keyword>
<sequence length="566" mass="65045">MFREKIPNKSFRRYITVWILIFAFIIIILFGIFSLLYSGISSKMYGMKHIEEILHIAGALFEDSLAESKSYLDMLADDEDVKKAVNGGNSGSKVLGDKVYGGLGNKYKYIAVHILSIDGKRKYSTDEIPAMYDIESFGEWGVLKSAREGKDDVIIPNMYMWEDGKTNAFSLTRRIYDKNEIVGFIIVDFSREYIEELFKGLDSSYIGMLKLAVFSENDSEIYNDTYFQGKNVRINSLYFEKYKKEIEKTYTYSTYKTKNVILMGFLGNEYVKADTKMVSATVLTALVTTLAIAFVIVSILAGKIVEPINMLAKKVMDMDHKTSIPTDASNEIEEIQNIENAFYNLLGRIDKYHKEDIEKRELLEKIEVKALQSQINPHFLYNTLDSIKWEAKLNKVDKIAKIVTEFGNILKANMNFNETTVSVEDELGLVKSYLYIQMERYKDRFEFKLNVPEDMYDYHIPKLLLQPIVENAIIHGMELIIEKGVVEITGRKEGDNLIFNVKDNGNNFVGDFDKIVNDIDSNSIGLYNVNKRIKLYYGEEYGLSLISDDCTNIQIKIKKDIRDNNV</sequence>
<evidence type="ECO:0000313" key="3">
    <source>
        <dbReference type="EMBL" id="MBK5898097.1"/>
    </source>
</evidence>
<accession>A0ABS1J211</accession>
<keyword evidence="3" id="KW-0418">Kinase</keyword>
<comment type="caution">
    <text evidence="3">The sequence shown here is derived from an EMBL/GenBank/DDBJ whole genome shotgun (WGS) entry which is preliminary data.</text>
</comment>
<keyword evidence="1" id="KW-0812">Transmembrane</keyword>
<proteinExistence type="predicted"/>
<dbReference type="Proteomes" id="UP000604730">
    <property type="component" value="Unassembled WGS sequence"/>
</dbReference>
<dbReference type="EMBL" id="JAEPRJ010000001">
    <property type="protein sequence ID" value="MBK5898097.1"/>
    <property type="molecule type" value="Genomic_DNA"/>
</dbReference>
<dbReference type="Pfam" id="PF06580">
    <property type="entry name" value="His_kinase"/>
    <property type="match status" value="1"/>
</dbReference>
<evidence type="ECO:0000256" key="1">
    <source>
        <dbReference type="SAM" id="Phobius"/>
    </source>
</evidence>
<dbReference type="RefSeq" id="WP_208429537.1">
    <property type="nucleotide sequence ID" value="NZ_JAEPRJ010000001.1"/>
</dbReference>
<dbReference type="InterPro" id="IPR036890">
    <property type="entry name" value="HATPase_C_sf"/>
</dbReference>
<organism evidence="3 4">
    <name type="scientific">Catonella massiliensis</name>
    <dbReference type="NCBI Taxonomy" id="2799636"/>
    <lineage>
        <taxon>Bacteria</taxon>
        <taxon>Bacillati</taxon>
        <taxon>Bacillota</taxon>
        <taxon>Clostridia</taxon>
        <taxon>Lachnospirales</taxon>
        <taxon>Lachnospiraceae</taxon>
        <taxon>Catonella</taxon>
    </lineage>
</organism>
<keyword evidence="1" id="KW-1133">Transmembrane helix</keyword>
<evidence type="ECO:0000259" key="2">
    <source>
        <dbReference type="Pfam" id="PF06580"/>
    </source>
</evidence>
<dbReference type="PANTHER" id="PTHR34220:SF7">
    <property type="entry name" value="SENSOR HISTIDINE KINASE YPDA"/>
    <property type="match status" value="1"/>
</dbReference>
<feature type="domain" description="Signal transduction histidine kinase internal region" evidence="2">
    <location>
        <begin position="367"/>
        <end position="445"/>
    </location>
</feature>
<evidence type="ECO:0000313" key="4">
    <source>
        <dbReference type="Proteomes" id="UP000604730"/>
    </source>
</evidence>